<dbReference type="PANTHER" id="PTHR43418">
    <property type="entry name" value="MULTIFUNCTIONAL TRYPTOPHAN BIOSYNTHESIS PROTEIN-RELATED"/>
    <property type="match status" value="1"/>
</dbReference>
<dbReference type="AlphaFoldDB" id="A0A7V5H543"/>
<dbReference type="Pfam" id="PF00117">
    <property type="entry name" value="GATase"/>
    <property type="match status" value="1"/>
</dbReference>
<dbReference type="NCBIfam" id="TIGR00566">
    <property type="entry name" value="trpG_papA"/>
    <property type="match status" value="1"/>
</dbReference>
<protein>
    <submittedName>
        <fullName evidence="3">Aminodeoxychorismate/anthranilate synthase component II</fullName>
    </submittedName>
</protein>
<dbReference type="CDD" id="cd01743">
    <property type="entry name" value="GATase1_Anthranilate_Synthase"/>
    <property type="match status" value="1"/>
</dbReference>
<reference evidence="3" key="1">
    <citation type="journal article" date="2020" name="mSystems">
        <title>Genome- and Community-Level Interaction Insights into Carbon Utilization and Element Cycling Functions of Hydrothermarchaeota in Hydrothermal Sediment.</title>
        <authorList>
            <person name="Zhou Z."/>
            <person name="Liu Y."/>
            <person name="Xu W."/>
            <person name="Pan J."/>
            <person name="Luo Z.H."/>
            <person name="Li M."/>
        </authorList>
    </citation>
    <scope>NUCLEOTIDE SEQUENCE [LARGE SCALE GENOMIC DNA]</scope>
    <source>
        <strain evidence="3">HyVt-76</strain>
    </source>
</reference>
<keyword evidence="1" id="KW-0315">Glutamine amidotransferase</keyword>
<dbReference type="Proteomes" id="UP000886111">
    <property type="component" value="Unassembled WGS sequence"/>
</dbReference>
<dbReference type="InterPro" id="IPR050472">
    <property type="entry name" value="Anth_synth/Amidotransfase"/>
</dbReference>
<dbReference type="Gene3D" id="3.40.50.880">
    <property type="match status" value="1"/>
</dbReference>
<organism evidence="3">
    <name type="scientific">Caldithrix abyssi</name>
    <dbReference type="NCBI Taxonomy" id="187145"/>
    <lineage>
        <taxon>Bacteria</taxon>
        <taxon>Pseudomonadati</taxon>
        <taxon>Calditrichota</taxon>
        <taxon>Calditrichia</taxon>
        <taxon>Calditrichales</taxon>
        <taxon>Calditrichaceae</taxon>
        <taxon>Caldithrix</taxon>
    </lineage>
</organism>
<feature type="domain" description="Glutamine amidotransferase" evidence="2">
    <location>
        <begin position="4"/>
        <end position="186"/>
    </location>
</feature>
<dbReference type="PROSITE" id="PS51273">
    <property type="entry name" value="GATASE_TYPE_1"/>
    <property type="match status" value="1"/>
</dbReference>
<dbReference type="SUPFAM" id="SSF52317">
    <property type="entry name" value="Class I glutamine amidotransferase-like"/>
    <property type="match status" value="1"/>
</dbReference>
<dbReference type="InterPro" id="IPR017926">
    <property type="entry name" value="GATASE"/>
</dbReference>
<dbReference type="InterPro" id="IPR029062">
    <property type="entry name" value="Class_I_gatase-like"/>
</dbReference>
<dbReference type="FunFam" id="3.40.50.880:FF:000003">
    <property type="entry name" value="Anthranilate synthase component II"/>
    <property type="match status" value="1"/>
</dbReference>
<dbReference type="PRINTS" id="PR00097">
    <property type="entry name" value="ANTSNTHASEII"/>
</dbReference>
<gene>
    <name evidence="3" type="ORF">ENL21_09670</name>
</gene>
<dbReference type="PRINTS" id="PR00099">
    <property type="entry name" value="CPSGATASE"/>
</dbReference>
<sequence>MLLFIDNYDSFTYNLVDYFGQLTQNLKVFRNDAITLDEIRALQPSGIVLSPGPGTPDESGVCLEVIEKLSPEIPVLGICLGHQSIGQVFGAKIVRAQEPVHGKVSKIYHDGDPLFTGISSPFPATRYHSLIINPKTLPDELKTIAYTEDGIIMAIRHSYLSVVGIQFHPESILTRDGLKMLKNWFTSIQKERGLS</sequence>
<dbReference type="GO" id="GO:0005829">
    <property type="term" value="C:cytosol"/>
    <property type="evidence" value="ECO:0007669"/>
    <property type="project" value="TreeGrafter"/>
</dbReference>
<dbReference type="GO" id="GO:0000162">
    <property type="term" value="P:L-tryptophan biosynthetic process"/>
    <property type="evidence" value="ECO:0007669"/>
    <property type="project" value="TreeGrafter"/>
</dbReference>
<dbReference type="PANTHER" id="PTHR43418:SF4">
    <property type="entry name" value="MULTIFUNCTIONAL TRYPTOPHAN BIOSYNTHESIS PROTEIN"/>
    <property type="match status" value="1"/>
</dbReference>
<dbReference type="InterPro" id="IPR006221">
    <property type="entry name" value="TrpG/PapA_dom"/>
</dbReference>
<evidence type="ECO:0000313" key="3">
    <source>
        <dbReference type="EMBL" id="HHE56039.1"/>
    </source>
</evidence>
<dbReference type="EMBL" id="DRTD01000726">
    <property type="protein sequence ID" value="HHE56039.1"/>
    <property type="molecule type" value="Genomic_DNA"/>
</dbReference>
<dbReference type="PRINTS" id="PR00096">
    <property type="entry name" value="GATASE"/>
</dbReference>
<evidence type="ECO:0000256" key="1">
    <source>
        <dbReference type="ARBA" id="ARBA00022962"/>
    </source>
</evidence>
<accession>A0A7V5H543</accession>
<proteinExistence type="predicted"/>
<comment type="caution">
    <text evidence="3">The sequence shown here is derived from an EMBL/GenBank/DDBJ whole genome shotgun (WGS) entry which is preliminary data.</text>
</comment>
<name>A0A7V5H543_CALAY</name>
<dbReference type="GO" id="GO:0004049">
    <property type="term" value="F:anthranilate synthase activity"/>
    <property type="evidence" value="ECO:0007669"/>
    <property type="project" value="TreeGrafter"/>
</dbReference>
<evidence type="ECO:0000259" key="2">
    <source>
        <dbReference type="Pfam" id="PF00117"/>
    </source>
</evidence>